<evidence type="ECO:0000313" key="9">
    <source>
        <dbReference type="Proteomes" id="UP000249794"/>
    </source>
</evidence>
<dbReference type="Proteomes" id="UP000249794">
    <property type="component" value="Unassembled WGS sequence"/>
</dbReference>
<evidence type="ECO:0000256" key="1">
    <source>
        <dbReference type="ARBA" id="ARBA00006620"/>
    </source>
</evidence>
<dbReference type="Gene3D" id="3.30.920.30">
    <property type="entry name" value="Hypothetical protein"/>
    <property type="match status" value="1"/>
</dbReference>
<accession>A0A2W4XSB0</accession>
<dbReference type="AlphaFoldDB" id="A0A2W4XSB0"/>
<dbReference type="GO" id="GO:0004519">
    <property type="term" value="F:endonuclease activity"/>
    <property type="evidence" value="ECO:0007669"/>
    <property type="project" value="UniProtKB-KW"/>
</dbReference>
<keyword evidence="5" id="KW-0378">Hydrolase</keyword>
<evidence type="ECO:0000256" key="4">
    <source>
        <dbReference type="ARBA" id="ARBA00022759"/>
    </source>
</evidence>
<dbReference type="EMBL" id="QBMP01000011">
    <property type="protein sequence ID" value="PZO60323.1"/>
    <property type="molecule type" value="Genomic_DNA"/>
</dbReference>
<dbReference type="InterPro" id="IPR012933">
    <property type="entry name" value="HicA_mRNA_interferase"/>
</dbReference>
<evidence type="ECO:0000256" key="2">
    <source>
        <dbReference type="ARBA" id="ARBA00022649"/>
    </source>
</evidence>
<proteinExistence type="inferred from homology"/>
<keyword evidence="6" id="KW-0694">RNA-binding</keyword>
<evidence type="ECO:0000256" key="3">
    <source>
        <dbReference type="ARBA" id="ARBA00022722"/>
    </source>
</evidence>
<dbReference type="InterPro" id="IPR038570">
    <property type="entry name" value="HicA_sf"/>
</dbReference>
<evidence type="ECO:0008006" key="10">
    <source>
        <dbReference type="Google" id="ProtNLM"/>
    </source>
</evidence>
<keyword evidence="4" id="KW-0255">Endonuclease</keyword>
<evidence type="ECO:0000256" key="7">
    <source>
        <dbReference type="ARBA" id="ARBA00023016"/>
    </source>
</evidence>
<evidence type="ECO:0000313" key="8">
    <source>
        <dbReference type="EMBL" id="PZO60323.1"/>
    </source>
</evidence>
<keyword evidence="2" id="KW-1277">Toxin-antitoxin system</keyword>
<protein>
    <recommendedName>
        <fullName evidence="10">Toxin HicA</fullName>
    </recommendedName>
</protein>
<gene>
    <name evidence="8" type="ORF">DCF15_02195</name>
</gene>
<reference evidence="9" key="1">
    <citation type="submission" date="2018-04" db="EMBL/GenBank/DDBJ databases">
        <authorList>
            <person name="Cornet L."/>
        </authorList>
    </citation>
    <scope>NUCLEOTIDE SEQUENCE [LARGE SCALE GENOMIC DNA]</scope>
</reference>
<dbReference type="GO" id="GO:0003729">
    <property type="term" value="F:mRNA binding"/>
    <property type="evidence" value="ECO:0007669"/>
    <property type="project" value="InterPro"/>
</dbReference>
<comment type="similarity">
    <text evidence="1">Belongs to the HicA mRNA interferase family.</text>
</comment>
<reference evidence="8 9" key="2">
    <citation type="submission" date="2018-06" db="EMBL/GenBank/DDBJ databases">
        <title>Metagenomic assembly of (sub)arctic Cyanobacteria and their associated microbiome from non-axenic cultures.</title>
        <authorList>
            <person name="Baurain D."/>
        </authorList>
    </citation>
    <scope>NUCLEOTIDE SEQUENCE [LARGE SCALE GENOMIC DNA]</scope>
    <source>
        <strain evidence="8">ULC027bin1</strain>
    </source>
</reference>
<dbReference type="SUPFAM" id="SSF54786">
    <property type="entry name" value="YcfA/nrd intein domain"/>
    <property type="match status" value="1"/>
</dbReference>
<comment type="caution">
    <text evidence="8">The sequence shown here is derived from an EMBL/GenBank/DDBJ whole genome shotgun (WGS) entry which is preliminary data.</text>
</comment>
<dbReference type="Pfam" id="PF07927">
    <property type="entry name" value="HicA_toxin"/>
    <property type="match status" value="1"/>
</dbReference>
<keyword evidence="3" id="KW-0540">Nuclease</keyword>
<organism evidence="8 9">
    <name type="scientific">Phormidesmis priestleyi</name>
    <dbReference type="NCBI Taxonomy" id="268141"/>
    <lineage>
        <taxon>Bacteria</taxon>
        <taxon>Bacillati</taxon>
        <taxon>Cyanobacteriota</taxon>
        <taxon>Cyanophyceae</taxon>
        <taxon>Leptolyngbyales</taxon>
        <taxon>Leptolyngbyaceae</taxon>
        <taxon>Phormidesmis</taxon>
    </lineage>
</organism>
<evidence type="ECO:0000256" key="5">
    <source>
        <dbReference type="ARBA" id="ARBA00022801"/>
    </source>
</evidence>
<evidence type="ECO:0000256" key="6">
    <source>
        <dbReference type="ARBA" id="ARBA00022884"/>
    </source>
</evidence>
<keyword evidence="7" id="KW-0346">Stress response</keyword>
<sequence>MSKLTKLVTSLLNDAADYPFTDIEKVLIAFGYQEVRARGSHHMFRHPDGRGIPAIPKKGGKRVKKTYVKRIVQILELKEWYEQQKG</sequence>
<dbReference type="GO" id="GO:0016787">
    <property type="term" value="F:hydrolase activity"/>
    <property type="evidence" value="ECO:0007669"/>
    <property type="project" value="UniProtKB-KW"/>
</dbReference>
<name>A0A2W4XSB0_9CYAN</name>